<feature type="compositionally biased region" description="Polar residues" evidence="1">
    <location>
        <begin position="123"/>
        <end position="136"/>
    </location>
</feature>
<feature type="domain" description="DnaT DNA-binding" evidence="2">
    <location>
        <begin position="170"/>
        <end position="235"/>
    </location>
</feature>
<proteinExistence type="predicted"/>
<evidence type="ECO:0000313" key="4">
    <source>
        <dbReference type="Proteomes" id="UP000318428"/>
    </source>
</evidence>
<dbReference type="Pfam" id="PF17948">
    <property type="entry name" value="DnaT"/>
    <property type="match status" value="1"/>
</dbReference>
<evidence type="ECO:0000259" key="2">
    <source>
        <dbReference type="Pfam" id="PF17948"/>
    </source>
</evidence>
<dbReference type="RefSeq" id="WP_146386605.1">
    <property type="nucleotide sequence ID" value="NZ_VFIO01000007.1"/>
</dbReference>
<dbReference type="InterPro" id="IPR010781">
    <property type="entry name" value="DUF1376"/>
</dbReference>
<evidence type="ECO:0000313" key="3">
    <source>
        <dbReference type="EMBL" id="TWR87857.1"/>
    </source>
</evidence>
<evidence type="ECO:0000256" key="1">
    <source>
        <dbReference type="SAM" id="MobiDB-lite"/>
    </source>
</evidence>
<dbReference type="InterPro" id="IPR040480">
    <property type="entry name" value="DnaT_DNA_bind"/>
</dbReference>
<dbReference type="Gene3D" id="1.10.8.1180">
    <property type="match status" value="1"/>
</dbReference>
<sequence>MHYFKRNIGDYHKKAGRLSMVEHGAYTLLLDACYDRERFPTMEEAIDWCWARSPEEISAVTFVLSKFFELVGGRYVQARIQDEVNAYHAMALKNREIAEKREADKRTKRAGDSTKRAPVVNESPPNQEPLTTNQGPKDQHHSLNAGEEIPQIEFEPEPAPEPVNPKAPVEMTLDWTPDTNLLKTYCVHFGVSTDLFTREAVAPFTAHHETAGTLNTQSKWVSLLVKWVKDDKNRASNVRQFVKRETPSRHTGFAERDYTADLIQREDGTYAL</sequence>
<dbReference type="Pfam" id="PF07120">
    <property type="entry name" value="DUF1376"/>
    <property type="match status" value="1"/>
</dbReference>
<keyword evidence="4" id="KW-1185">Reference proteome</keyword>
<comment type="caution">
    <text evidence="3">The sequence shown here is derived from an EMBL/GenBank/DDBJ whole genome shotgun (WGS) entry which is preliminary data.</text>
</comment>
<accession>A0ABY3GHH4</accession>
<reference evidence="3 4" key="1">
    <citation type="submission" date="2019-06" db="EMBL/GenBank/DDBJ databases">
        <title>Pseudomonas bimorpha sp. nov. isolated from bovine raw milk and skim milk concentrate.</title>
        <authorList>
            <person name="Hofmann K."/>
            <person name="Huptas C."/>
            <person name="Doll E."/>
            <person name="Scherer S."/>
            <person name="Wenning M."/>
        </authorList>
    </citation>
    <scope>NUCLEOTIDE SEQUENCE [LARGE SCALE GENOMIC DNA]</scope>
    <source>
        <strain evidence="3 4">DSM 108989</strain>
    </source>
</reference>
<name>A0ABY3GHH4_9PSED</name>
<protein>
    <submittedName>
        <fullName evidence="3">DUF1376 domain-containing protein</fullName>
    </submittedName>
</protein>
<dbReference type="Proteomes" id="UP000318428">
    <property type="component" value="Unassembled WGS sequence"/>
</dbReference>
<dbReference type="EMBL" id="VFIO01000007">
    <property type="protein sequence ID" value="TWR87857.1"/>
    <property type="molecule type" value="Genomic_DNA"/>
</dbReference>
<organism evidence="3 4">
    <name type="scientific">Pseudomonas saxonica</name>
    <dbReference type="NCBI Taxonomy" id="2600598"/>
    <lineage>
        <taxon>Bacteria</taxon>
        <taxon>Pseudomonadati</taxon>
        <taxon>Pseudomonadota</taxon>
        <taxon>Gammaproteobacteria</taxon>
        <taxon>Pseudomonadales</taxon>
        <taxon>Pseudomonadaceae</taxon>
        <taxon>Pseudomonas</taxon>
    </lineage>
</organism>
<feature type="region of interest" description="Disordered" evidence="1">
    <location>
        <begin position="98"/>
        <end position="142"/>
    </location>
</feature>
<gene>
    <name evidence="3" type="ORF">FJD38_17695</name>
</gene>
<feature type="compositionally biased region" description="Basic and acidic residues" evidence="1">
    <location>
        <begin position="98"/>
        <end position="115"/>
    </location>
</feature>